<sequence>MCLRYDYWMKFDLETLPDDMVYLIKFGHLETEIVSQVLRRHESGIEDQAISGLAGTALTAIADFFDDMDAPDESAPVDNNKPPLIIELYPTASEDDSESVPDLGTFGDCLGERPANNASPASFQHCSQLAQPSTLTAVRVSGEKKKSPNPSPTKRCREDTSGTTPFSQAFPDSDCADANGGYEKIVEGSDADDIDSSAHEDLKRTLEESFAEMRRREDAEEQDEDDATHLNSYLYSS</sequence>
<evidence type="ECO:0000313" key="2">
    <source>
        <dbReference type="EMBL" id="CAB9514216.1"/>
    </source>
</evidence>
<feature type="region of interest" description="Disordered" evidence="1">
    <location>
        <begin position="139"/>
        <end position="181"/>
    </location>
</feature>
<gene>
    <name evidence="2" type="ORF">SEMRO_639_G179760.1</name>
</gene>
<evidence type="ECO:0000256" key="1">
    <source>
        <dbReference type="SAM" id="MobiDB-lite"/>
    </source>
</evidence>
<dbReference type="AlphaFoldDB" id="A0A9N8E7V3"/>
<reference evidence="2" key="1">
    <citation type="submission" date="2020-06" db="EMBL/GenBank/DDBJ databases">
        <authorList>
            <consortium name="Plant Systems Biology data submission"/>
        </authorList>
    </citation>
    <scope>NUCLEOTIDE SEQUENCE</scope>
    <source>
        <strain evidence="2">D6</strain>
    </source>
</reference>
<comment type="caution">
    <text evidence="2">The sequence shown here is derived from an EMBL/GenBank/DDBJ whole genome shotgun (WGS) entry which is preliminary data.</text>
</comment>
<feature type="region of interest" description="Disordered" evidence="1">
    <location>
        <begin position="212"/>
        <end position="237"/>
    </location>
</feature>
<name>A0A9N8E7V3_9STRA</name>
<keyword evidence="3" id="KW-1185">Reference proteome</keyword>
<proteinExistence type="predicted"/>
<evidence type="ECO:0000313" key="3">
    <source>
        <dbReference type="Proteomes" id="UP001153069"/>
    </source>
</evidence>
<dbReference type="Proteomes" id="UP001153069">
    <property type="component" value="Unassembled WGS sequence"/>
</dbReference>
<dbReference type="EMBL" id="CAICTM010000638">
    <property type="protein sequence ID" value="CAB9514216.1"/>
    <property type="molecule type" value="Genomic_DNA"/>
</dbReference>
<protein>
    <submittedName>
        <fullName evidence="2">Uncharacterized protein</fullName>
    </submittedName>
</protein>
<organism evidence="2 3">
    <name type="scientific">Seminavis robusta</name>
    <dbReference type="NCBI Taxonomy" id="568900"/>
    <lineage>
        <taxon>Eukaryota</taxon>
        <taxon>Sar</taxon>
        <taxon>Stramenopiles</taxon>
        <taxon>Ochrophyta</taxon>
        <taxon>Bacillariophyta</taxon>
        <taxon>Bacillariophyceae</taxon>
        <taxon>Bacillariophycidae</taxon>
        <taxon>Naviculales</taxon>
        <taxon>Naviculaceae</taxon>
        <taxon>Seminavis</taxon>
    </lineage>
</organism>
<accession>A0A9N8E7V3</accession>